<dbReference type="GeneID" id="20218478"/>
<accession>F0YMI5</accession>
<evidence type="ECO:0000313" key="11">
    <source>
        <dbReference type="Proteomes" id="UP000002729"/>
    </source>
</evidence>
<dbReference type="Proteomes" id="UP000002729">
    <property type="component" value="Unassembled WGS sequence"/>
</dbReference>
<keyword evidence="7" id="KW-0175">Coiled coil</keyword>
<dbReference type="SMART" id="SM01190">
    <property type="entry name" value="EMP24_GP25L"/>
    <property type="match status" value="1"/>
</dbReference>
<feature type="coiled-coil region" evidence="7">
    <location>
        <begin position="81"/>
        <end position="108"/>
    </location>
</feature>
<sequence length="149" mass="17108">EDPPLGVKLTLVDRHTNSVVFSKIVSSHKGEESMATVSEANHDLCVKPVTNKLEAEFRFELEVERGHGDKYYSEMASENHMDRLQVEVVKLNDELAEILNEADYMKEKEVKFHKKAERINLAAIWWPILQIAILVLTATFQVHNLKGFF</sequence>
<gene>
    <name evidence="10" type="ORF">AURANDRAFT_15190</name>
</gene>
<evidence type="ECO:0000256" key="6">
    <source>
        <dbReference type="ARBA" id="ARBA00023136"/>
    </source>
</evidence>
<evidence type="ECO:0000256" key="3">
    <source>
        <dbReference type="ARBA" id="ARBA00022692"/>
    </source>
</evidence>
<evidence type="ECO:0000256" key="7">
    <source>
        <dbReference type="SAM" id="Coils"/>
    </source>
</evidence>
<protein>
    <recommendedName>
        <fullName evidence="9">GOLD domain-containing protein</fullName>
    </recommendedName>
</protein>
<feature type="non-terminal residue" evidence="10">
    <location>
        <position position="1"/>
    </location>
</feature>
<dbReference type="AlphaFoldDB" id="F0YMI5"/>
<dbReference type="PANTHER" id="PTHR22811">
    <property type="entry name" value="TRANSMEMBRANE EMP24 DOMAIN-CONTAINING PROTEIN"/>
    <property type="match status" value="1"/>
</dbReference>
<reference evidence="10 11" key="1">
    <citation type="journal article" date="2011" name="Proc. Natl. Acad. Sci. U.S.A.">
        <title>Niche of harmful alga Aureococcus anophagefferens revealed through ecogenomics.</title>
        <authorList>
            <person name="Gobler C.J."/>
            <person name="Berry D.L."/>
            <person name="Dyhrman S.T."/>
            <person name="Wilhelm S.W."/>
            <person name="Salamov A."/>
            <person name="Lobanov A.V."/>
            <person name="Zhang Y."/>
            <person name="Collier J.L."/>
            <person name="Wurch L.L."/>
            <person name="Kustka A.B."/>
            <person name="Dill B.D."/>
            <person name="Shah M."/>
            <person name="VerBerkmoes N.C."/>
            <person name="Kuo A."/>
            <person name="Terry A."/>
            <person name="Pangilinan J."/>
            <person name="Lindquist E.A."/>
            <person name="Lucas S."/>
            <person name="Paulsen I.T."/>
            <person name="Hattenrath-Lehmann T.K."/>
            <person name="Talmage S.C."/>
            <person name="Walker E.A."/>
            <person name="Koch F."/>
            <person name="Burson A.M."/>
            <person name="Marcoval M.A."/>
            <person name="Tang Y.Z."/>
            <person name="Lecleir G.R."/>
            <person name="Coyne K.J."/>
            <person name="Berg G.M."/>
            <person name="Bertrand E.M."/>
            <person name="Saito M.A."/>
            <person name="Gladyshev V.N."/>
            <person name="Grigoriev I.V."/>
        </authorList>
    </citation>
    <scope>NUCLEOTIDE SEQUENCE [LARGE SCALE GENOMIC DNA]</scope>
    <source>
        <strain evidence="11">CCMP 1984</strain>
    </source>
</reference>
<dbReference type="eggNOG" id="KOG1690">
    <property type="taxonomic scope" value="Eukaryota"/>
</dbReference>
<feature type="non-terminal residue" evidence="10">
    <location>
        <position position="149"/>
    </location>
</feature>
<dbReference type="KEGG" id="aaf:AURANDRAFT_15190"/>
<dbReference type="RefSeq" id="XP_009041616.1">
    <property type="nucleotide sequence ID" value="XM_009043368.1"/>
</dbReference>
<dbReference type="EMBL" id="GL833164">
    <property type="protein sequence ID" value="EGB03687.1"/>
    <property type="molecule type" value="Genomic_DNA"/>
</dbReference>
<keyword evidence="6 8" id="KW-0472">Membrane</keyword>
<dbReference type="InterPro" id="IPR015720">
    <property type="entry name" value="Emp24-like"/>
</dbReference>
<dbReference type="GO" id="GO:0016020">
    <property type="term" value="C:membrane"/>
    <property type="evidence" value="ECO:0007669"/>
    <property type="project" value="UniProtKB-SubCell"/>
</dbReference>
<evidence type="ECO:0000313" key="10">
    <source>
        <dbReference type="EMBL" id="EGB03687.1"/>
    </source>
</evidence>
<feature type="transmembrane region" description="Helical" evidence="8">
    <location>
        <begin position="121"/>
        <end position="142"/>
    </location>
</feature>
<evidence type="ECO:0000259" key="9">
    <source>
        <dbReference type="SMART" id="SM01190"/>
    </source>
</evidence>
<comment type="subcellular location">
    <subcellularLocation>
        <location evidence="1">Membrane</location>
        <topology evidence="1">Single-pass type I membrane protein</topology>
    </subcellularLocation>
</comment>
<name>F0YMI5_AURAN</name>
<evidence type="ECO:0000256" key="4">
    <source>
        <dbReference type="ARBA" id="ARBA00022729"/>
    </source>
</evidence>
<organism evidence="11">
    <name type="scientific">Aureococcus anophagefferens</name>
    <name type="common">Harmful bloom alga</name>
    <dbReference type="NCBI Taxonomy" id="44056"/>
    <lineage>
        <taxon>Eukaryota</taxon>
        <taxon>Sar</taxon>
        <taxon>Stramenopiles</taxon>
        <taxon>Ochrophyta</taxon>
        <taxon>Pelagophyceae</taxon>
        <taxon>Pelagomonadales</taxon>
        <taxon>Pelagomonadaceae</taxon>
        <taxon>Aureococcus</taxon>
    </lineage>
</organism>
<evidence type="ECO:0000256" key="5">
    <source>
        <dbReference type="ARBA" id="ARBA00022989"/>
    </source>
</evidence>
<feature type="domain" description="GOLD" evidence="9">
    <location>
        <begin position="1"/>
        <end position="149"/>
    </location>
</feature>
<dbReference type="InterPro" id="IPR009038">
    <property type="entry name" value="GOLD_dom"/>
</dbReference>
<dbReference type="InParanoid" id="F0YMI5"/>
<keyword evidence="5 8" id="KW-1133">Transmembrane helix</keyword>
<keyword evidence="4" id="KW-0732">Signal</keyword>
<proteinExistence type="inferred from homology"/>
<comment type="similarity">
    <text evidence="2">Belongs to the EMP24/GP25L family.</text>
</comment>
<dbReference type="Pfam" id="PF01105">
    <property type="entry name" value="EMP24_GP25L"/>
    <property type="match status" value="1"/>
</dbReference>
<evidence type="ECO:0000256" key="1">
    <source>
        <dbReference type="ARBA" id="ARBA00004479"/>
    </source>
</evidence>
<evidence type="ECO:0000256" key="8">
    <source>
        <dbReference type="SAM" id="Phobius"/>
    </source>
</evidence>
<evidence type="ECO:0000256" key="2">
    <source>
        <dbReference type="ARBA" id="ARBA00007104"/>
    </source>
</evidence>
<dbReference type="OrthoDB" id="3427at2759"/>
<keyword evidence="3 8" id="KW-0812">Transmembrane</keyword>
<dbReference type="FunCoup" id="F0YMI5">
    <property type="interactions" value="1"/>
</dbReference>
<keyword evidence="11" id="KW-1185">Reference proteome</keyword>